<dbReference type="PANTHER" id="PTHR46273">
    <property type="entry name" value="MYOSUPPRESSIN RECEPTOR 1, ISOFORM B-RELATED"/>
    <property type="match status" value="1"/>
</dbReference>
<dbReference type="GO" id="GO:0008528">
    <property type="term" value="F:G protein-coupled peptide receptor activity"/>
    <property type="evidence" value="ECO:0007669"/>
    <property type="project" value="TreeGrafter"/>
</dbReference>
<comment type="caution">
    <text evidence="2">The sequence shown here is derived from an EMBL/GenBank/DDBJ whole genome shotgun (WGS) entry which is preliminary data.</text>
</comment>
<reference evidence="2" key="1">
    <citation type="submission" date="2023-10" db="EMBL/GenBank/DDBJ databases">
        <title>Genome assembly of Pristionchus species.</title>
        <authorList>
            <person name="Yoshida K."/>
            <person name="Sommer R.J."/>
        </authorList>
    </citation>
    <scope>NUCLEOTIDE SEQUENCE</scope>
    <source>
        <strain evidence="2">RS0144</strain>
    </source>
</reference>
<gene>
    <name evidence="2" type="ORF">PENTCL1PPCAC_15955</name>
</gene>
<keyword evidence="1" id="KW-1133">Transmembrane helix</keyword>
<dbReference type="InterPro" id="IPR053219">
    <property type="entry name" value="GPCR_Dmsr-1"/>
</dbReference>
<feature type="non-terminal residue" evidence="2">
    <location>
        <position position="176"/>
    </location>
</feature>
<name>A0AAV5THI4_9BILA</name>
<evidence type="ECO:0000256" key="1">
    <source>
        <dbReference type="SAM" id="Phobius"/>
    </source>
</evidence>
<evidence type="ECO:0008006" key="4">
    <source>
        <dbReference type="Google" id="ProtNLM"/>
    </source>
</evidence>
<evidence type="ECO:0000313" key="3">
    <source>
        <dbReference type="Proteomes" id="UP001432027"/>
    </source>
</evidence>
<dbReference type="PANTHER" id="PTHR46273:SF14">
    <property type="entry name" value="G-PROTEIN COUPLED RECEPTOR DMSR-1"/>
    <property type="match status" value="1"/>
</dbReference>
<dbReference type="EMBL" id="BTSX01000004">
    <property type="protein sequence ID" value="GMS93780.1"/>
    <property type="molecule type" value="Genomic_DNA"/>
</dbReference>
<feature type="transmembrane region" description="Helical" evidence="1">
    <location>
        <begin position="102"/>
        <end position="124"/>
    </location>
</feature>
<feature type="transmembrane region" description="Helical" evidence="1">
    <location>
        <begin position="20"/>
        <end position="46"/>
    </location>
</feature>
<organism evidence="2 3">
    <name type="scientific">Pristionchus entomophagus</name>
    <dbReference type="NCBI Taxonomy" id="358040"/>
    <lineage>
        <taxon>Eukaryota</taxon>
        <taxon>Metazoa</taxon>
        <taxon>Ecdysozoa</taxon>
        <taxon>Nematoda</taxon>
        <taxon>Chromadorea</taxon>
        <taxon>Rhabditida</taxon>
        <taxon>Rhabditina</taxon>
        <taxon>Diplogasteromorpha</taxon>
        <taxon>Diplogasteroidea</taxon>
        <taxon>Neodiplogasteridae</taxon>
        <taxon>Pristionchus</taxon>
    </lineage>
</organism>
<dbReference type="Proteomes" id="UP001432027">
    <property type="component" value="Unassembled WGS sequence"/>
</dbReference>
<keyword evidence="1" id="KW-0812">Transmembrane</keyword>
<protein>
    <recommendedName>
        <fullName evidence="4">G protein-coupled receptor</fullName>
    </recommendedName>
</protein>
<keyword evidence="1" id="KW-0472">Membrane</keyword>
<keyword evidence="3" id="KW-1185">Reference proteome</keyword>
<proteinExistence type="predicted"/>
<dbReference type="AlphaFoldDB" id="A0AAV5THI4"/>
<accession>A0AAV5THI4</accession>
<feature type="non-terminal residue" evidence="2">
    <location>
        <position position="1"/>
    </location>
</feature>
<feature type="transmembrane region" description="Helical" evidence="1">
    <location>
        <begin position="53"/>
        <end position="70"/>
    </location>
</feature>
<feature type="transmembrane region" description="Helical" evidence="1">
    <location>
        <begin position="136"/>
        <end position="156"/>
    </location>
</feature>
<dbReference type="Gene3D" id="1.20.1070.10">
    <property type="entry name" value="Rhodopsin 7-helix transmembrane proteins"/>
    <property type="match status" value="1"/>
</dbReference>
<sequence length="176" mass="20189">NDSVDSFFIHRTFEFASAHFYIALVIFLAPFNIVANLLSAFLLLILKDLRNPCNLILSLMCFGSLLPLLIRTTLMYRKITSGEECSVETMTYSMAVHMLVEYVTWAPLRSTYTWLTVILTFFRFRALRSNGRWEASYVLAVSISALVALLSFTVNIPTFMTNFIEYQNEHTACRTP</sequence>
<evidence type="ECO:0000313" key="2">
    <source>
        <dbReference type="EMBL" id="GMS93780.1"/>
    </source>
</evidence>
<dbReference type="GO" id="GO:0005886">
    <property type="term" value="C:plasma membrane"/>
    <property type="evidence" value="ECO:0007669"/>
    <property type="project" value="TreeGrafter"/>
</dbReference>